<dbReference type="CDD" id="cd04491">
    <property type="entry name" value="SoSSB_OBF"/>
    <property type="match status" value="1"/>
</dbReference>
<dbReference type="OrthoDB" id="6121668at2759"/>
<dbReference type="InterPro" id="IPR012340">
    <property type="entry name" value="NA-bd_OB-fold"/>
</dbReference>
<name>A0A8B8DH16_CRAVI</name>
<accession>A0A8B8DH16</accession>
<dbReference type="KEGG" id="cvn:111126823"/>
<protein>
    <submittedName>
        <fullName evidence="2">Uncharacterized protein LOC111126823</fullName>
    </submittedName>
</protein>
<dbReference type="AlphaFoldDB" id="A0A8B8DH16"/>
<keyword evidence="1" id="KW-1185">Reference proteome</keyword>
<dbReference type="GeneID" id="111126823"/>
<dbReference type="Gene3D" id="2.40.50.140">
    <property type="entry name" value="Nucleic acid-binding proteins"/>
    <property type="match status" value="1"/>
</dbReference>
<sequence>MQHRTLKELQKSKGDSPYPTTMVKVNVVKVGHTASFTSSSGDKAAMLNFSVSDGMEAMIATLSDESQFGKVREGRSLTIRNFLVKGNRLVLSKMTKIMAGQTIQVPEILKTKAVTLIMPVSPSKTLKEVEESPVRTIMTVKGEIIKDEAIKTVQVSQVDTKVRTLTIQEDEAKVELTLWREKTEEPINIGDFIEVSHCVVSEWMKKKTLNTTRNTIIKRTQPQEKTIIGQVEAVSFGDTTCEVCVLADGIYKDFIIDIGMIQHQLQRFGDVSEMSTQQMEEIVAQRMPFNIKLTAIGMSVQAIEL</sequence>
<organism evidence="1 2">
    <name type="scientific">Crassostrea virginica</name>
    <name type="common">Eastern oyster</name>
    <dbReference type="NCBI Taxonomy" id="6565"/>
    <lineage>
        <taxon>Eukaryota</taxon>
        <taxon>Metazoa</taxon>
        <taxon>Spiralia</taxon>
        <taxon>Lophotrochozoa</taxon>
        <taxon>Mollusca</taxon>
        <taxon>Bivalvia</taxon>
        <taxon>Autobranchia</taxon>
        <taxon>Pteriomorphia</taxon>
        <taxon>Ostreida</taxon>
        <taxon>Ostreoidea</taxon>
        <taxon>Ostreidae</taxon>
        <taxon>Crassostrea</taxon>
    </lineage>
</organism>
<gene>
    <name evidence="2" type="primary">LOC111126823</name>
</gene>
<evidence type="ECO:0000313" key="2">
    <source>
        <dbReference type="RefSeq" id="XP_022327437.1"/>
    </source>
</evidence>
<dbReference type="RefSeq" id="XP_022327437.1">
    <property type="nucleotide sequence ID" value="XM_022471729.1"/>
</dbReference>
<reference evidence="2" key="1">
    <citation type="submission" date="2025-08" db="UniProtKB">
        <authorList>
            <consortium name="RefSeq"/>
        </authorList>
    </citation>
    <scope>IDENTIFICATION</scope>
    <source>
        <tissue evidence="2">Whole sample</tissue>
    </source>
</reference>
<dbReference type="Proteomes" id="UP000694844">
    <property type="component" value="Chromosome 3"/>
</dbReference>
<evidence type="ECO:0000313" key="1">
    <source>
        <dbReference type="Proteomes" id="UP000694844"/>
    </source>
</evidence>
<proteinExistence type="predicted"/>
<dbReference type="SUPFAM" id="SSF50249">
    <property type="entry name" value="Nucleic acid-binding proteins"/>
    <property type="match status" value="1"/>
</dbReference>